<evidence type="ECO:0000313" key="2">
    <source>
        <dbReference type="EMBL" id="AXV64528.1"/>
    </source>
</evidence>
<dbReference type="GeneID" id="99504639"/>
<accession>A0AAD0RYP0</accession>
<dbReference type="Proteomes" id="UP000264605">
    <property type="component" value="Chromosome"/>
</dbReference>
<sequence>MHTMRLRSLNFTLCSSLLLLVGCHANNPVDTMTDEQFFAEVMMAPAIMPRDLNNTGCLSLANNGTGKGYKSADQVAYQQPDWQSRIAADWQYFSPSQQQGKLLVIDYQVRGGALAYRYLSDGTHNELYEPWSSSKIQAFTGAVATVRKEQPKLGAHALAGDTLLADLISSVNSYEPFGKADGNSNAIASYFINVAGRNTLQSFFYNDWLKLKTPGLLFNGAYGGEQFMPSDEYWHDPAHPEHDAKISHYKANRDDPGYLSYRCDNCGLTGNKAMTTLAQAEWLKRLVSHDREPSTRMPYLQSSDIDVLLNGTGHSDQQFEVGGMMIGISHLVTNALAKAIAPNDTRSAKEVLDTATNGQWRVWQKIGWGPSETRSATETVMLAHVCLGQINGGREFTLSIQQATPGAEEAHLPKVGKLMQQNLQAAFTKLLDSRAQ</sequence>
<name>A0AAD0RYP0_9GAMM</name>
<dbReference type="AlphaFoldDB" id="A0AAD0RYP0"/>
<feature type="chain" id="PRO_5041909245" evidence="1">
    <location>
        <begin position="26"/>
        <end position="436"/>
    </location>
</feature>
<reference evidence="2 3" key="1">
    <citation type="submission" date="2018-08" db="EMBL/GenBank/DDBJ databases">
        <title>Draft genome sequence of Pseudoalteromonas donghaensis HJ51.</title>
        <authorList>
            <person name="Oh J."/>
            <person name="Roh D."/>
        </authorList>
    </citation>
    <scope>NUCLEOTIDE SEQUENCE [LARGE SCALE GENOMIC DNA]</scope>
    <source>
        <strain evidence="2 3">HJ51</strain>
    </source>
</reference>
<dbReference type="RefSeq" id="WP_118844064.1">
    <property type="nucleotide sequence ID" value="NZ_CP032090.1"/>
</dbReference>
<organism evidence="2 3">
    <name type="scientific">Pseudoalteromonas lipolytica</name>
    <dbReference type="NCBI Taxonomy" id="570156"/>
    <lineage>
        <taxon>Bacteria</taxon>
        <taxon>Pseudomonadati</taxon>
        <taxon>Pseudomonadota</taxon>
        <taxon>Gammaproteobacteria</taxon>
        <taxon>Alteromonadales</taxon>
        <taxon>Pseudoalteromonadaceae</taxon>
        <taxon>Pseudoalteromonas</taxon>
    </lineage>
</organism>
<feature type="signal peptide" evidence="1">
    <location>
        <begin position="1"/>
        <end position="25"/>
    </location>
</feature>
<dbReference type="PROSITE" id="PS51257">
    <property type="entry name" value="PROKAR_LIPOPROTEIN"/>
    <property type="match status" value="1"/>
</dbReference>
<proteinExistence type="predicted"/>
<evidence type="ECO:0000256" key="1">
    <source>
        <dbReference type="SAM" id="SignalP"/>
    </source>
</evidence>
<gene>
    <name evidence="2" type="ORF">D0907_04140</name>
</gene>
<dbReference type="KEGG" id="pdj:D0907_04140"/>
<protein>
    <submittedName>
        <fullName evidence="2">Uncharacterized protein</fullName>
    </submittedName>
</protein>
<dbReference type="EMBL" id="CP032090">
    <property type="protein sequence ID" value="AXV64528.1"/>
    <property type="molecule type" value="Genomic_DNA"/>
</dbReference>
<keyword evidence="1" id="KW-0732">Signal</keyword>
<evidence type="ECO:0000313" key="3">
    <source>
        <dbReference type="Proteomes" id="UP000264605"/>
    </source>
</evidence>